<proteinExistence type="inferred from homology"/>
<feature type="chain" id="PRO_5046484414" description="Phosphate-binding protein PstS" evidence="8">
    <location>
        <begin position="23"/>
        <end position="366"/>
    </location>
</feature>
<dbReference type="InterPro" id="IPR050962">
    <property type="entry name" value="Phosphate-bind_PstS"/>
</dbReference>
<evidence type="ECO:0000256" key="1">
    <source>
        <dbReference type="ARBA" id="ARBA00002841"/>
    </source>
</evidence>
<evidence type="ECO:0000256" key="8">
    <source>
        <dbReference type="SAM" id="SignalP"/>
    </source>
</evidence>
<evidence type="ECO:0000256" key="6">
    <source>
        <dbReference type="ARBA" id="ARBA00022592"/>
    </source>
</evidence>
<dbReference type="SUPFAM" id="SSF53850">
    <property type="entry name" value="Periplasmic binding protein-like II"/>
    <property type="match status" value="1"/>
</dbReference>
<gene>
    <name evidence="10" type="ORF">HC231_12990</name>
</gene>
<dbReference type="InterPro" id="IPR024370">
    <property type="entry name" value="PBP_domain"/>
</dbReference>
<evidence type="ECO:0000259" key="9">
    <source>
        <dbReference type="Pfam" id="PF12849"/>
    </source>
</evidence>
<keyword evidence="8" id="KW-0732">Signal</keyword>
<dbReference type="Proteomes" id="UP000671960">
    <property type="component" value="Chromosome"/>
</dbReference>
<dbReference type="PANTHER" id="PTHR42996">
    <property type="entry name" value="PHOSPHATE-BINDING PROTEIN PSTS"/>
    <property type="match status" value="1"/>
</dbReference>
<dbReference type="EMBL" id="CP050854">
    <property type="protein sequence ID" value="QTF10800.1"/>
    <property type="molecule type" value="Genomic_DNA"/>
</dbReference>
<keyword evidence="11" id="KW-1185">Reference proteome</keyword>
<feature type="domain" description="PBP" evidence="9">
    <location>
        <begin position="24"/>
        <end position="299"/>
    </location>
</feature>
<evidence type="ECO:0000256" key="7">
    <source>
        <dbReference type="PIRNR" id="PIRNR002756"/>
    </source>
</evidence>
<evidence type="ECO:0000313" key="10">
    <source>
        <dbReference type="EMBL" id="QTF10800.1"/>
    </source>
</evidence>
<dbReference type="Gene3D" id="3.40.190.10">
    <property type="entry name" value="Periplasmic binding protein-like II"/>
    <property type="match status" value="2"/>
</dbReference>
<comment type="function">
    <text evidence="1 7">Part of the ABC transporter complex PstSACB involved in phosphate import.</text>
</comment>
<dbReference type="InterPro" id="IPR005673">
    <property type="entry name" value="ABC_phos-bd_PstS"/>
</dbReference>
<reference evidence="10 11" key="1">
    <citation type="submission" date="2020-03" db="EMBL/GenBank/DDBJ databases">
        <authorList>
            <person name="Bakhshi Ganjeh M."/>
        </authorList>
    </citation>
    <scope>NUCLEOTIDE SEQUENCE [LARGE SCALE GENOMIC DNA]</scope>
    <source>
        <strain evidence="11">Iran 50</strain>
    </source>
</reference>
<evidence type="ECO:0000313" key="11">
    <source>
        <dbReference type="Proteomes" id="UP000671960"/>
    </source>
</evidence>
<evidence type="ECO:0000256" key="2">
    <source>
        <dbReference type="ARBA" id="ARBA00008725"/>
    </source>
</evidence>
<keyword evidence="6 7" id="KW-0592">Phosphate transport</keyword>
<sequence>MQFKLKALAAAGMMMMAGAASAAVVGGGATLPEELYNEILTKTPFPGFNPYIGVGSGNGKTAFFNNDATKFNLPAGTPVDYAGSDSLVSATEAQNYKTNSESTFGPLIQVPSVLTSVTVPYNVSGRTSLNLTSDQLAKIFAGEIKNWNEVGGPSQAIKIVYRADESGTSEIFLRHLNAVAAGSVPSVNKDFSKVITVTDTEKYIAATGSDDVVSKVNSTPYSIGYVSPDKVDYDNPAKVAAINGLLPTEVNVQAVLETVTLPSTAADKADPTKWGISNANPAQGYPIVASTNLLFSQCYKDAGDNLRIREFFTQQYGTVNDTVIAAHGFVPLRNDWKQAIRDTFWSTNSSLSIGKADVCNGIGRPQ</sequence>
<organism evidence="10 11">
    <name type="scientific">Brenneria izadpanahii</name>
    <dbReference type="NCBI Taxonomy" id="2722756"/>
    <lineage>
        <taxon>Bacteria</taxon>
        <taxon>Pseudomonadati</taxon>
        <taxon>Pseudomonadota</taxon>
        <taxon>Gammaproteobacteria</taxon>
        <taxon>Enterobacterales</taxon>
        <taxon>Pectobacteriaceae</taxon>
        <taxon>Brenneria</taxon>
    </lineage>
</organism>
<comment type="similarity">
    <text evidence="2 7">Belongs to the PstS family.</text>
</comment>
<dbReference type="Pfam" id="PF12849">
    <property type="entry name" value="PBP_like_2"/>
    <property type="match status" value="1"/>
</dbReference>
<feature type="signal peptide" evidence="8">
    <location>
        <begin position="1"/>
        <end position="22"/>
    </location>
</feature>
<comment type="subunit">
    <text evidence="3 7">The complex is composed of two ATP-binding proteins (PstB), two transmembrane proteins (PstC and PstA) and a solute-binding protein (PstS).</text>
</comment>
<name>A0ABX7UZI4_9GAMM</name>
<accession>A0ABX7UZI4</accession>
<evidence type="ECO:0000256" key="3">
    <source>
        <dbReference type="ARBA" id="ARBA00011529"/>
    </source>
</evidence>
<dbReference type="PANTHER" id="PTHR42996:SF1">
    <property type="entry name" value="PHOSPHATE-BINDING PROTEIN PSTS"/>
    <property type="match status" value="1"/>
</dbReference>
<protein>
    <recommendedName>
        <fullName evidence="4 7">Phosphate-binding protein PstS</fullName>
    </recommendedName>
</protein>
<keyword evidence="5 7" id="KW-0813">Transport</keyword>
<dbReference type="PIRSF" id="PIRSF002756">
    <property type="entry name" value="PstS"/>
    <property type="match status" value="1"/>
</dbReference>
<evidence type="ECO:0000256" key="5">
    <source>
        <dbReference type="ARBA" id="ARBA00022448"/>
    </source>
</evidence>
<evidence type="ECO:0000256" key="4">
    <source>
        <dbReference type="ARBA" id="ARBA00021889"/>
    </source>
</evidence>